<accession>A0ABT0LDM3</accession>
<name>A0ABT0LDM3_9GAMM</name>
<comment type="caution">
    <text evidence="3">The sequence shown here is derived from an EMBL/GenBank/DDBJ whole genome shotgun (WGS) entry which is preliminary data.</text>
</comment>
<organism evidence="3 4">
    <name type="scientific">Shewanella surugensis</name>
    <dbReference type="NCBI Taxonomy" id="212020"/>
    <lineage>
        <taxon>Bacteria</taxon>
        <taxon>Pseudomonadati</taxon>
        <taxon>Pseudomonadota</taxon>
        <taxon>Gammaproteobacteria</taxon>
        <taxon>Alteromonadales</taxon>
        <taxon>Shewanellaceae</taxon>
        <taxon>Shewanella</taxon>
    </lineage>
</organism>
<dbReference type="EMBL" id="JAKIKS010000054">
    <property type="protein sequence ID" value="MCL1125610.1"/>
    <property type="molecule type" value="Genomic_DNA"/>
</dbReference>
<dbReference type="RefSeq" id="WP_248940919.1">
    <property type="nucleotide sequence ID" value="NZ_JAKIKS010000054.1"/>
</dbReference>
<gene>
    <name evidence="3" type="ORF">L2764_14275</name>
</gene>
<sequence length="98" mass="11440">MRFLPYDKRGELYCLEMSDHYLKVYTDKGHHMLLMRFKDALEMLVDASGFQTPRSWRVAKGAVLGRERAGRKLILALKNEIKFPVSRTYNAIINAQCF</sequence>
<reference evidence="3 4" key="1">
    <citation type="submission" date="2022-01" db="EMBL/GenBank/DDBJ databases">
        <title>Whole genome-based taxonomy of the Shewanellaceae.</title>
        <authorList>
            <person name="Martin-Rodriguez A.J."/>
        </authorList>
    </citation>
    <scope>NUCLEOTIDE SEQUENCE [LARGE SCALE GENOMIC DNA]</scope>
    <source>
        <strain evidence="3 4">DSM 17177</strain>
    </source>
</reference>
<dbReference type="Gene3D" id="2.40.50.1020">
    <property type="entry name" value="LytTr DNA-binding domain"/>
    <property type="match status" value="1"/>
</dbReference>
<dbReference type="InterPro" id="IPR007492">
    <property type="entry name" value="LytTR_DNA-bd_dom"/>
</dbReference>
<keyword evidence="4" id="KW-1185">Reference proteome</keyword>
<evidence type="ECO:0000259" key="2">
    <source>
        <dbReference type="PROSITE" id="PS50930"/>
    </source>
</evidence>
<proteinExistence type="predicted"/>
<evidence type="ECO:0000256" key="1">
    <source>
        <dbReference type="ARBA" id="ARBA00023012"/>
    </source>
</evidence>
<evidence type="ECO:0000313" key="3">
    <source>
        <dbReference type="EMBL" id="MCL1125610.1"/>
    </source>
</evidence>
<keyword evidence="1" id="KW-0902">Two-component regulatory system</keyword>
<evidence type="ECO:0000313" key="4">
    <source>
        <dbReference type="Proteomes" id="UP001203423"/>
    </source>
</evidence>
<dbReference type="Pfam" id="PF04397">
    <property type="entry name" value="LytTR"/>
    <property type="match status" value="1"/>
</dbReference>
<dbReference type="SMART" id="SM00850">
    <property type="entry name" value="LytTR"/>
    <property type="match status" value="1"/>
</dbReference>
<protein>
    <submittedName>
        <fullName evidence="3">LytTR family transcriptional regulator</fullName>
    </submittedName>
</protein>
<dbReference type="PROSITE" id="PS50930">
    <property type="entry name" value="HTH_LYTTR"/>
    <property type="match status" value="1"/>
</dbReference>
<feature type="domain" description="HTH LytTR-type" evidence="2">
    <location>
        <begin position="1"/>
        <end position="98"/>
    </location>
</feature>
<dbReference type="Proteomes" id="UP001203423">
    <property type="component" value="Unassembled WGS sequence"/>
</dbReference>